<comment type="similarity">
    <text evidence="10">Belongs to the G-protein coupled receptor 1 family.</text>
</comment>
<dbReference type="GO" id="GO:0030593">
    <property type="term" value="P:neutrophil chemotaxis"/>
    <property type="evidence" value="ECO:0007669"/>
    <property type="project" value="TreeGrafter"/>
</dbReference>
<accession>G3NCQ1</accession>
<dbReference type="PANTHER" id="PTHR10489:SF689">
    <property type="entry name" value="C-X-C CHEMOKINE RECEPTOR TYPE 2"/>
    <property type="match status" value="1"/>
</dbReference>
<keyword evidence="5 10" id="KW-0297">G-protein coupled receptor</keyword>
<dbReference type="Bgee" id="ENSGACG00000002380">
    <property type="expression patterns" value="Expressed in pharyngeal gill"/>
</dbReference>
<evidence type="ECO:0000256" key="10">
    <source>
        <dbReference type="RuleBase" id="RU000688"/>
    </source>
</evidence>
<dbReference type="GO" id="GO:0007204">
    <property type="term" value="P:positive regulation of cytosolic calcium ion concentration"/>
    <property type="evidence" value="ECO:0007669"/>
    <property type="project" value="TreeGrafter"/>
</dbReference>
<keyword evidence="4 11" id="KW-1133">Transmembrane helix</keyword>
<feature type="transmembrane region" description="Helical" evidence="11">
    <location>
        <begin position="245"/>
        <end position="270"/>
    </location>
</feature>
<dbReference type="SUPFAM" id="SSF81321">
    <property type="entry name" value="Family A G protein-coupled receptor-like"/>
    <property type="match status" value="1"/>
</dbReference>
<evidence type="ECO:0000256" key="5">
    <source>
        <dbReference type="ARBA" id="ARBA00023040"/>
    </source>
</evidence>
<feature type="transmembrane region" description="Helical" evidence="11">
    <location>
        <begin position="36"/>
        <end position="58"/>
    </location>
</feature>
<evidence type="ECO:0000256" key="6">
    <source>
        <dbReference type="ARBA" id="ARBA00023136"/>
    </source>
</evidence>
<keyword evidence="3 10" id="KW-0812">Transmembrane</keyword>
<dbReference type="PANTHER" id="PTHR10489">
    <property type="entry name" value="CELL ADHESION MOLECULE"/>
    <property type="match status" value="1"/>
</dbReference>
<dbReference type="PRINTS" id="PR00657">
    <property type="entry name" value="CCCHEMOKINER"/>
</dbReference>
<evidence type="ECO:0000256" key="7">
    <source>
        <dbReference type="ARBA" id="ARBA00023170"/>
    </source>
</evidence>
<dbReference type="PRINTS" id="PR00237">
    <property type="entry name" value="GPCRRHODOPSN"/>
</dbReference>
<dbReference type="GO" id="GO:0006955">
    <property type="term" value="P:immune response"/>
    <property type="evidence" value="ECO:0007669"/>
    <property type="project" value="TreeGrafter"/>
</dbReference>
<feature type="domain" description="G-protein coupled receptors family 1 profile" evidence="12">
    <location>
        <begin position="15"/>
        <end position="267"/>
    </location>
</feature>
<keyword evidence="2" id="KW-1003">Cell membrane</keyword>
<keyword evidence="7 10" id="KW-0675">Receptor</keyword>
<dbReference type="InterPro" id="IPR000355">
    <property type="entry name" value="Chemokine_rcpt"/>
</dbReference>
<evidence type="ECO:0000256" key="2">
    <source>
        <dbReference type="ARBA" id="ARBA00022475"/>
    </source>
</evidence>
<proteinExistence type="inferred from homology"/>
<evidence type="ECO:0000256" key="11">
    <source>
        <dbReference type="SAM" id="Phobius"/>
    </source>
</evidence>
<dbReference type="InterPro" id="IPR050119">
    <property type="entry name" value="CCR1-9-like"/>
</dbReference>
<sequence length="315" mass="35650">LMVTYIGVFVLSILGNGVVVYVIYSMEKGRGTTDIYLMHLAMADLLFCVTLPFWAINAQSGWIFGNFLCKLLSGFQEASVYGGVFLLACISVDRHFVIVRATRLRPFHRLLVKVTCGVVWLVAAVLSLPVAILKESMHDEDLGRTICYENITNESSDRWRVIMLVMRHSIGFFVPLVVMTVCYGWIVVALIHTRNSQKHKAIRVILAVVFAFVVCWLPYNIAVLIDTLTRKKTIAMETCETRYMVEVMLAVTQVLAFMHCAVNPVLYAFIGEKFRKHLLSALYRHRLISRKGSASSVGSIRSRNTSIMIFQQNLK</sequence>
<evidence type="ECO:0000259" key="12">
    <source>
        <dbReference type="PROSITE" id="PS50262"/>
    </source>
</evidence>
<feature type="transmembrane region" description="Helical" evidence="11">
    <location>
        <begin position="78"/>
        <end position="98"/>
    </location>
</feature>
<dbReference type="InterPro" id="IPR017452">
    <property type="entry name" value="GPCR_Rhodpsn_7TM"/>
</dbReference>
<dbReference type="PROSITE" id="PS00237">
    <property type="entry name" value="G_PROTEIN_RECEP_F1_1"/>
    <property type="match status" value="1"/>
</dbReference>
<evidence type="ECO:0000256" key="8">
    <source>
        <dbReference type="ARBA" id="ARBA00023180"/>
    </source>
</evidence>
<protein>
    <submittedName>
        <fullName evidence="13">Chemokine (C-X-C motif) receptor 2</fullName>
    </submittedName>
</protein>
<reference evidence="13" key="2">
    <citation type="submission" date="2024-04" db="UniProtKB">
        <authorList>
            <consortium name="Ensembl"/>
        </authorList>
    </citation>
    <scope>IDENTIFICATION</scope>
</reference>
<evidence type="ECO:0000256" key="9">
    <source>
        <dbReference type="ARBA" id="ARBA00023224"/>
    </source>
</evidence>
<evidence type="ECO:0000256" key="1">
    <source>
        <dbReference type="ARBA" id="ARBA00004651"/>
    </source>
</evidence>
<dbReference type="GO" id="GO:0019957">
    <property type="term" value="F:C-C chemokine binding"/>
    <property type="evidence" value="ECO:0007669"/>
    <property type="project" value="TreeGrafter"/>
</dbReference>
<feature type="transmembrane region" description="Helical" evidence="11">
    <location>
        <begin position="6"/>
        <end position="24"/>
    </location>
</feature>
<dbReference type="GO" id="GO:0019722">
    <property type="term" value="P:calcium-mediated signaling"/>
    <property type="evidence" value="ECO:0007669"/>
    <property type="project" value="TreeGrafter"/>
</dbReference>
<dbReference type="InterPro" id="IPR000276">
    <property type="entry name" value="GPCR_Rhodpsn"/>
</dbReference>
<organism evidence="13">
    <name type="scientific">Gasterosteus aculeatus</name>
    <name type="common">Three-spined stickleback</name>
    <dbReference type="NCBI Taxonomy" id="69293"/>
    <lineage>
        <taxon>Eukaryota</taxon>
        <taxon>Metazoa</taxon>
        <taxon>Chordata</taxon>
        <taxon>Craniata</taxon>
        <taxon>Vertebrata</taxon>
        <taxon>Euteleostomi</taxon>
        <taxon>Actinopterygii</taxon>
        <taxon>Neopterygii</taxon>
        <taxon>Teleostei</taxon>
        <taxon>Neoteleostei</taxon>
        <taxon>Acanthomorphata</taxon>
        <taxon>Eupercaria</taxon>
        <taxon>Perciformes</taxon>
        <taxon>Cottioidei</taxon>
        <taxon>Gasterosteales</taxon>
        <taxon>Gasterosteidae</taxon>
        <taxon>Gasterosteus</taxon>
    </lineage>
</organism>
<comment type="subcellular location">
    <subcellularLocation>
        <location evidence="1">Cell membrane</location>
        <topology evidence="1">Multi-pass membrane protein</topology>
    </subcellularLocation>
</comment>
<feature type="transmembrane region" description="Helical" evidence="11">
    <location>
        <begin position="170"/>
        <end position="192"/>
    </location>
</feature>
<dbReference type="Ensembl" id="ENSGACT00000003112.1">
    <property type="protein sequence ID" value="ENSGACP00000003101.1"/>
    <property type="gene ID" value="ENSGACG00000002380.1"/>
</dbReference>
<dbReference type="Gene3D" id="1.20.1070.10">
    <property type="entry name" value="Rhodopsin 7-helix transmembrane proteins"/>
    <property type="match status" value="1"/>
</dbReference>
<reference evidence="13" key="1">
    <citation type="submission" date="2006-01" db="EMBL/GenBank/DDBJ databases">
        <authorList>
            <person name="Lindblad-Toh K."/>
            <person name="Mauceli E."/>
            <person name="Grabherr M."/>
            <person name="Chang J.L."/>
            <person name="Lander E.S."/>
        </authorList>
    </citation>
    <scope>NUCLEOTIDE SEQUENCE [LARGE SCALE GENOMIC DNA]</scope>
</reference>
<dbReference type="GO" id="GO:0016493">
    <property type="term" value="F:C-C chemokine receptor activity"/>
    <property type="evidence" value="ECO:0007669"/>
    <property type="project" value="TreeGrafter"/>
</dbReference>
<evidence type="ECO:0000256" key="4">
    <source>
        <dbReference type="ARBA" id="ARBA00022989"/>
    </source>
</evidence>
<feature type="transmembrane region" description="Helical" evidence="11">
    <location>
        <begin position="204"/>
        <end position="225"/>
    </location>
</feature>
<dbReference type="GO" id="GO:0009897">
    <property type="term" value="C:external side of plasma membrane"/>
    <property type="evidence" value="ECO:0007669"/>
    <property type="project" value="TreeGrafter"/>
</dbReference>
<name>G3NCQ1_GASAC</name>
<evidence type="ECO:0000313" key="13">
    <source>
        <dbReference type="Ensembl" id="ENSGACP00000003101.1"/>
    </source>
</evidence>
<dbReference type="AlphaFoldDB" id="G3NCQ1"/>
<evidence type="ECO:0000256" key="3">
    <source>
        <dbReference type="ARBA" id="ARBA00022692"/>
    </source>
</evidence>
<keyword evidence="6 11" id="KW-0472">Membrane</keyword>
<dbReference type="Pfam" id="PF00001">
    <property type="entry name" value="7tm_1"/>
    <property type="match status" value="1"/>
</dbReference>
<keyword evidence="8" id="KW-0325">Glycoprotein</keyword>
<keyword evidence="9 10" id="KW-0807">Transducer</keyword>
<dbReference type="PROSITE" id="PS50262">
    <property type="entry name" value="G_PROTEIN_RECEP_F1_2"/>
    <property type="match status" value="1"/>
</dbReference>
<feature type="transmembrane region" description="Helical" evidence="11">
    <location>
        <begin position="110"/>
        <end position="132"/>
    </location>
</feature>